<dbReference type="SUPFAM" id="SSF51556">
    <property type="entry name" value="Metallo-dependent hydrolases"/>
    <property type="match status" value="1"/>
</dbReference>
<dbReference type="OrthoDB" id="9782972at2"/>
<keyword evidence="7" id="KW-1185">Reference proteome</keyword>
<accession>A0A366HI70</accession>
<dbReference type="InterPro" id="IPR057744">
    <property type="entry name" value="OTAase-like"/>
</dbReference>
<reference evidence="6 7" key="1">
    <citation type="submission" date="2018-06" db="EMBL/GenBank/DDBJ databases">
        <title>Genomic Encyclopedia of Type Strains, Phase IV (KMG-IV): sequencing the most valuable type-strain genomes for metagenomic binning, comparative biology and taxonomic classification.</title>
        <authorList>
            <person name="Goeker M."/>
        </authorList>
    </citation>
    <scope>NUCLEOTIDE SEQUENCE [LARGE SCALE GENOMIC DNA]</scope>
    <source>
        <strain evidence="6 7">DSM 25520</strain>
    </source>
</reference>
<dbReference type="InterPro" id="IPR006680">
    <property type="entry name" value="Amidohydro-rel"/>
</dbReference>
<keyword evidence="2 6" id="KW-0378">Hydrolase</keyword>
<dbReference type="InterPro" id="IPR032466">
    <property type="entry name" value="Metal_Hydrolase"/>
</dbReference>
<organism evidence="6 7">
    <name type="scientific">Eoetvoesiella caeni</name>
    <dbReference type="NCBI Taxonomy" id="645616"/>
    <lineage>
        <taxon>Bacteria</taxon>
        <taxon>Pseudomonadati</taxon>
        <taxon>Pseudomonadota</taxon>
        <taxon>Betaproteobacteria</taxon>
        <taxon>Burkholderiales</taxon>
        <taxon>Alcaligenaceae</taxon>
        <taxon>Eoetvoesiella</taxon>
    </lineage>
</organism>
<dbReference type="Pfam" id="PF01979">
    <property type="entry name" value="Amidohydro_1"/>
    <property type="match status" value="1"/>
</dbReference>
<feature type="domain" description="Aminodeoxyfutalosine deaminase/Imidazolonepropionase-like composite" evidence="5">
    <location>
        <begin position="25"/>
        <end position="47"/>
    </location>
</feature>
<dbReference type="SUPFAM" id="SSF51338">
    <property type="entry name" value="Composite domain of metallo-dependent hydrolases"/>
    <property type="match status" value="1"/>
</dbReference>
<evidence type="ECO:0000256" key="1">
    <source>
        <dbReference type="ARBA" id="ARBA00022723"/>
    </source>
</evidence>
<name>A0A366HI70_9BURK</name>
<dbReference type="SMR" id="A0A366HI70"/>
<dbReference type="PANTHER" id="PTHR43135:SF3">
    <property type="entry name" value="ALPHA-D-RIBOSE 1-METHYLPHOSPHONATE 5-TRIPHOSPHATE DIPHOSPHATASE"/>
    <property type="match status" value="1"/>
</dbReference>
<dbReference type="Pfam" id="PF22039">
    <property type="entry name" value="HUTI_composite_bact"/>
    <property type="match status" value="1"/>
</dbReference>
<dbReference type="GO" id="GO:0046872">
    <property type="term" value="F:metal ion binding"/>
    <property type="evidence" value="ECO:0007669"/>
    <property type="project" value="UniProtKB-KW"/>
</dbReference>
<evidence type="ECO:0000256" key="2">
    <source>
        <dbReference type="ARBA" id="ARBA00022801"/>
    </source>
</evidence>
<dbReference type="EMBL" id="QNRQ01000002">
    <property type="protein sequence ID" value="RBP41697.1"/>
    <property type="molecule type" value="Genomic_DNA"/>
</dbReference>
<keyword evidence="1" id="KW-0479">Metal-binding</keyword>
<feature type="domain" description="Amidohydrolase-related" evidence="4">
    <location>
        <begin position="62"/>
        <end position="413"/>
    </location>
</feature>
<dbReference type="RefSeq" id="WP_113931962.1">
    <property type="nucleotide sequence ID" value="NZ_JACCEU010000002.1"/>
</dbReference>
<comment type="caution">
    <text evidence="6">The sequence shown here is derived from an EMBL/GenBank/DDBJ whole genome shotgun (WGS) entry which is preliminary data.</text>
</comment>
<evidence type="ECO:0000259" key="5">
    <source>
        <dbReference type="Pfam" id="PF22039"/>
    </source>
</evidence>
<dbReference type="InterPro" id="IPR011059">
    <property type="entry name" value="Metal-dep_hydrolase_composite"/>
</dbReference>
<dbReference type="CDD" id="cd01299">
    <property type="entry name" value="Met_dep_hydrolase_A"/>
    <property type="match status" value="1"/>
</dbReference>
<dbReference type="PANTHER" id="PTHR43135">
    <property type="entry name" value="ALPHA-D-RIBOSE 1-METHYLPHOSPHONATE 5-TRIPHOSPHATE DIPHOSPHATASE"/>
    <property type="match status" value="1"/>
</dbReference>
<dbReference type="Gene3D" id="2.30.40.10">
    <property type="entry name" value="Urease, subunit C, domain 1"/>
    <property type="match status" value="1"/>
</dbReference>
<keyword evidence="3" id="KW-0862">Zinc</keyword>
<evidence type="ECO:0000259" key="4">
    <source>
        <dbReference type="Pfam" id="PF01979"/>
    </source>
</evidence>
<dbReference type="InterPro" id="IPR051781">
    <property type="entry name" value="Metallo-dep_Hydrolase"/>
</dbReference>
<gene>
    <name evidence="6" type="ORF">DFR37_10276</name>
</gene>
<proteinExistence type="predicted"/>
<protein>
    <submittedName>
        <fullName evidence="6">Imidazolonepropionase-like amidohydrolase</fullName>
    </submittedName>
</protein>
<evidence type="ECO:0000313" key="6">
    <source>
        <dbReference type="EMBL" id="RBP41697.1"/>
    </source>
</evidence>
<evidence type="ECO:0000313" key="7">
    <source>
        <dbReference type="Proteomes" id="UP000253628"/>
    </source>
</evidence>
<dbReference type="AlphaFoldDB" id="A0A366HI70"/>
<dbReference type="Gene3D" id="3.20.20.140">
    <property type="entry name" value="Metal-dependent hydrolases"/>
    <property type="match status" value="1"/>
</dbReference>
<dbReference type="InterPro" id="IPR054418">
    <property type="entry name" value="MQNX/HUTI_composite_N"/>
</dbReference>
<dbReference type="Proteomes" id="UP000253628">
    <property type="component" value="Unassembled WGS sequence"/>
</dbReference>
<dbReference type="GO" id="GO:0016810">
    <property type="term" value="F:hydrolase activity, acting on carbon-nitrogen (but not peptide) bonds"/>
    <property type="evidence" value="ECO:0007669"/>
    <property type="project" value="InterPro"/>
</dbReference>
<sequence length="452" mass="49425">MKQSKGYLLKGRIIDGSLNPPVEDGAVVVEGERISWVGKTQDLPAHYNENEYTLIDLPGRSIMPGLIDGHTHISFGESRSEEENALYTPVEFRTAKALYYSKKVLQAGVTSAFDAATSYNIAQAVRDAIDTGMFPGPRFTVSGKQITNHQGLEDSFPSNMEFPPGQSAVLVKTHSDLVEAIRLQVKDEVDAIKVSGSNDNLITPDALGASAFTYEELKIIVDETHRLGKVCSVHARSRDSAVDSARAGFDQIYHASYIDDAGIEACLKNNCIITPTLTLLVNLIEASPAQAGASSNAAFQREVEAATMNLRKAFDAGVPIVAGSESGWSPVPYGQWHAREMELFVNLLGMTPLQAIHSNTLAATRMLARHGHEVGKVEAGRLADLLVVPGNPSQDIRILQRPTQFDYIFKGGQPIDRTPPAPRQRKWYERTKTFLAGLYEFDEESGQGRLVQ</sequence>
<evidence type="ECO:0000256" key="3">
    <source>
        <dbReference type="ARBA" id="ARBA00022833"/>
    </source>
</evidence>